<evidence type="ECO:0000256" key="1">
    <source>
        <dbReference type="ARBA" id="ARBA00022801"/>
    </source>
</evidence>
<evidence type="ECO:0000259" key="4">
    <source>
        <dbReference type="Pfam" id="PF03893"/>
    </source>
</evidence>
<feature type="domain" description="Fungal lipase-type" evidence="3">
    <location>
        <begin position="110"/>
        <end position="199"/>
    </location>
</feature>
<dbReference type="PANTHER" id="PTHR46398:SF4">
    <property type="entry name" value="ALPHA_BETA-HYDROLASES SUPERFAMILY PROTEIN"/>
    <property type="match status" value="1"/>
</dbReference>
<proteinExistence type="predicted"/>
<reference evidence="5 6" key="1">
    <citation type="journal article" date="2021" name="bioRxiv">
        <title>Chromosome-scale and haplotype-resolved genome assembly of a tetraploid potato cultivar.</title>
        <authorList>
            <person name="Sun H."/>
            <person name="Jiao W.-B."/>
            <person name="Krause K."/>
            <person name="Campoy J.A."/>
            <person name="Goel M."/>
            <person name="Folz-Donahue K."/>
            <person name="Kukat C."/>
            <person name="Huettel B."/>
            <person name="Schneeberger K."/>
        </authorList>
    </citation>
    <scope>NUCLEOTIDE SEQUENCE [LARGE SCALE GENOMIC DNA]</scope>
    <source>
        <strain evidence="5">SolTubOtavaFocal</strain>
        <tissue evidence="5">Leaves</tissue>
    </source>
</reference>
<dbReference type="Pfam" id="PF01764">
    <property type="entry name" value="Lipase_3"/>
    <property type="match status" value="1"/>
</dbReference>
<feature type="domain" description="Mono-/di-acylglycerol lipase N-terminal" evidence="4">
    <location>
        <begin position="10"/>
        <end position="76"/>
    </location>
</feature>
<feature type="compositionally biased region" description="Low complexity" evidence="2">
    <location>
        <begin position="430"/>
        <end position="443"/>
    </location>
</feature>
<sequence length="474" mass="53878">MSVLCGLPPLLECVYGVACARWAWKRCLHSAGHDSENWSVATAEEFEPVPRLCRYILGVYEDDLRQPQWEPPEGYGINPDCLIVKKNYPDTGGRAPPYLLYLDHDHADIVLAIRGLNLAKESDYAVLLDNKLGKRKFDGGYVHNGLLKAAGLVLNAECEIMKQLLEKYPNYTLTITGHSLGSGVAALLTMVIAQNLDKLGNIDRKRISFKALSILLTVKSHPLCNKQIMSFLLPVYSQSFLQWEVDLLALKSVPRKQGDDFLPRTATPLEDIFKSLFCLPCLLCLRCMRDTCISEEKLLKDPRRLYAPGRLYHIVERKPFRCGRFPPVVKTAVPVDGRFEHIVLSCNATSDHAIIWIEREARRALELMQERDHVTKIPAKQKMERQQTLTREHNEEHKAALQRAVTLAVPHAFSPSHYGTFDELDEEQSDTSVRDSSPGSSSRSKTKDNWDELIERLYEKDESGHKMLKRSRSQ</sequence>
<evidence type="ECO:0008006" key="7">
    <source>
        <dbReference type="Google" id="ProtNLM"/>
    </source>
</evidence>
<feature type="region of interest" description="Disordered" evidence="2">
    <location>
        <begin position="418"/>
        <end position="451"/>
    </location>
</feature>
<gene>
    <name evidence="5" type="ORF">KY290_017995</name>
</gene>
<dbReference type="PANTHER" id="PTHR46398">
    <property type="entry name" value="ALPHA/BETA-HYDROLASES SUPERFAMILY PROTEIN"/>
    <property type="match status" value="1"/>
</dbReference>
<dbReference type="CDD" id="cd00519">
    <property type="entry name" value="Lipase_3"/>
    <property type="match status" value="1"/>
</dbReference>
<comment type="caution">
    <text evidence="5">The sequence shown here is derived from an EMBL/GenBank/DDBJ whole genome shotgun (WGS) entry which is preliminary data.</text>
</comment>
<evidence type="ECO:0000313" key="6">
    <source>
        <dbReference type="Proteomes" id="UP000826656"/>
    </source>
</evidence>
<dbReference type="Pfam" id="PF03893">
    <property type="entry name" value="Lipase3_N"/>
    <property type="match status" value="1"/>
</dbReference>
<dbReference type="Proteomes" id="UP000826656">
    <property type="component" value="Unassembled WGS sequence"/>
</dbReference>
<name>A0ABQ7VCX7_SOLTU</name>
<dbReference type="SUPFAM" id="SSF53474">
    <property type="entry name" value="alpha/beta-Hydrolases"/>
    <property type="match status" value="1"/>
</dbReference>
<protein>
    <recommendedName>
        <fullName evidence="7">Calmodulin-binding heat-shock protein</fullName>
    </recommendedName>
</protein>
<dbReference type="InterPro" id="IPR029058">
    <property type="entry name" value="AB_hydrolase_fold"/>
</dbReference>
<accession>A0ABQ7VCX7</accession>
<keyword evidence="6" id="KW-1185">Reference proteome</keyword>
<dbReference type="Gene3D" id="3.40.50.1820">
    <property type="entry name" value="alpha/beta hydrolase"/>
    <property type="match status" value="1"/>
</dbReference>
<dbReference type="EMBL" id="JAIVGD010000013">
    <property type="protein sequence ID" value="KAH0761922.1"/>
    <property type="molecule type" value="Genomic_DNA"/>
</dbReference>
<evidence type="ECO:0000256" key="2">
    <source>
        <dbReference type="SAM" id="MobiDB-lite"/>
    </source>
</evidence>
<evidence type="ECO:0000259" key="3">
    <source>
        <dbReference type="Pfam" id="PF01764"/>
    </source>
</evidence>
<organism evidence="5 6">
    <name type="scientific">Solanum tuberosum</name>
    <name type="common">Potato</name>
    <dbReference type="NCBI Taxonomy" id="4113"/>
    <lineage>
        <taxon>Eukaryota</taxon>
        <taxon>Viridiplantae</taxon>
        <taxon>Streptophyta</taxon>
        <taxon>Embryophyta</taxon>
        <taxon>Tracheophyta</taxon>
        <taxon>Spermatophyta</taxon>
        <taxon>Magnoliopsida</taxon>
        <taxon>eudicotyledons</taxon>
        <taxon>Gunneridae</taxon>
        <taxon>Pentapetalae</taxon>
        <taxon>asterids</taxon>
        <taxon>lamiids</taxon>
        <taxon>Solanales</taxon>
        <taxon>Solanaceae</taxon>
        <taxon>Solanoideae</taxon>
        <taxon>Solaneae</taxon>
        <taxon>Solanum</taxon>
    </lineage>
</organism>
<dbReference type="InterPro" id="IPR002921">
    <property type="entry name" value="Fungal_lipase-type"/>
</dbReference>
<dbReference type="InterPro" id="IPR005592">
    <property type="entry name" value="Mono/diacylglycerol_lipase_N"/>
</dbReference>
<keyword evidence="1" id="KW-0378">Hydrolase</keyword>
<evidence type="ECO:0000313" key="5">
    <source>
        <dbReference type="EMBL" id="KAH0761922.1"/>
    </source>
</evidence>